<dbReference type="InterPro" id="IPR015424">
    <property type="entry name" value="PyrdxlP-dep_Trfase"/>
</dbReference>
<dbReference type="Pfam" id="PF00266">
    <property type="entry name" value="Aminotran_5"/>
    <property type="match status" value="1"/>
</dbReference>
<dbReference type="EMBL" id="SPRC01000001">
    <property type="protein sequence ID" value="TIB82660.1"/>
    <property type="molecule type" value="Genomic_DNA"/>
</dbReference>
<evidence type="ECO:0000256" key="1">
    <source>
        <dbReference type="ARBA" id="ARBA00001933"/>
    </source>
</evidence>
<dbReference type="FunFam" id="3.90.1150.10:FF:000049">
    <property type="entry name" value="Alanine-glyoxylate aminotransferase 1"/>
    <property type="match status" value="1"/>
</dbReference>
<feature type="domain" description="Aminotransferase class V" evidence="11">
    <location>
        <begin position="27"/>
        <end position="345"/>
    </location>
</feature>
<keyword evidence="4" id="KW-0032">Aminotransferase</keyword>
<dbReference type="Gene3D" id="3.90.1150.10">
    <property type="entry name" value="Aspartate Aminotransferase, domain 1"/>
    <property type="match status" value="1"/>
</dbReference>
<protein>
    <recommendedName>
        <fullName evidence="3">alanine--glyoxylate transaminase</fullName>
        <ecNumber evidence="3">2.6.1.44</ecNumber>
    </recommendedName>
</protein>
<proteinExistence type="inferred from homology"/>
<dbReference type="PIRSF" id="PIRSF000524">
    <property type="entry name" value="SPT"/>
    <property type="match status" value="1"/>
</dbReference>
<dbReference type="PANTHER" id="PTHR21152">
    <property type="entry name" value="AMINOTRANSFERASE CLASS V"/>
    <property type="match status" value="1"/>
</dbReference>
<organism evidence="12 13">
    <name type="scientific">Wallemia mellicola</name>
    <dbReference type="NCBI Taxonomy" id="1708541"/>
    <lineage>
        <taxon>Eukaryota</taxon>
        <taxon>Fungi</taxon>
        <taxon>Dikarya</taxon>
        <taxon>Basidiomycota</taxon>
        <taxon>Wallemiomycotina</taxon>
        <taxon>Wallemiomycetes</taxon>
        <taxon>Wallemiales</taxon>
        <taxon>Wallemiaceae</taxon>
        <taxon>Wallemia</taxon>
    </lineage>
</organism>
<evidence type="ECO:0000313" key="13">
    <source>
        <dbReference type="Proteomes" id="UP000310685"/>
    </source>
</evidence>
<dbReference type="PANTHER" id="PTHR21152:SF24">
    <property type="entry name" value="ALANINE--GLYOXYLATE AMINOTRANSFERASE 1"/>
    <property type="match status" value="1"/>
</dbReference>
<dbReference type="EC" id="2.6.1.44" evidence="3"/>
<dbReference type="Proteomes" id="UP000310685">
    <property type="component" value="Unassembled WGS sequence"/>
</dbReference>
<dbReference type="GO" id="GO:0008453">
    <property type="term" value="F:alanine-glyoxylate transaminase activity"/>
    <property type="evidence" value="ECO:0007669"/>
    <property type="project" value="UniProtKB-EC"/>
</dbReference>
<reference evidence="12 13" key="1">
    <citation type="submission" date="2019-03" db="EMBL/GenBank/DDBJ databases">
        <title>Sequencing 25 genomes of Wallemia mellicola.</title>
        <authorList>
            <person name="Gostincar C."/>
        </authorList>
    </citation>
    <scope>NUCLEOTIDE SEQUENCE [LARGE SCALE GENOMIC DNA]</scope>
    <source>
        <strain evidence="12 13">EXF-6152</strain>
    </source>
</reference>
<dbReference type="InterPro" id="IPR000192">
    <property type="entry name" value="Aminotrans_V_dom"/>
</dbReference>
<dbReference type="PROSITE" id="PS00595">
    <property type="entry name" value="AA_TRANSFER_CLASS_5"/>
    <property type="match status" value="1"/>
</dbReference>
<comment type="cofactor">
    <cofactor evidence="1 8 10">
        <name>pyridoxal 5'-phosphate</name>
        <dbReference type="ChEBI" id="CHEBI:597326"/>
    </cofactor>
</comment>
<dbReference type="InterPro" id="IPR024169">
    <property type="entry name" value="SP_NH2Trfase/AEP_transaminase"/>
</dbReference>
<dbReference type="Gene3D" id="3.40.640.10">
    <property type="entry name" value="Type I PLP-dependent aspartate aminotransferase-like (Major domain)"/>
    <property type="match status" value="1"/>
</dbReference>
<dbReference type="GO" id="GO:0019265">
    <property type="term" value="P:glycine biosynthetic process, by transamination of glyoxylate"/>
    <property type="evidence" value="ECO:0007669"/>
    <property type="project" value="TreeGrafter"/>
</dbReference>
<evidence type="ECO:0000256" key="8">
    <source>
        <dbReference type="PIRSR" id="PIRSR000524-50"/>
    </source>
</evidence>
<keyword evidence="5 12" id="KW-0808">Transferase</keyword>
<sequence length="383" mass="42245">MTSAFKQADHPLLAIPGPVEISDEVLLANAHPSVSHVSPSFVQVFGESLKLLKELVYSKSAQPFIISGSGTLGWDQAASNLIEIGDNALVINTGYFGDELGNCLSVYGANVDHLNSEIGKSVPLDKIRETLKEKKYKMVTITHVDTSTGVLSDAKGIARVIRKSQPNALVVLDGVCSVASELIKFDEWGIDVLISASQKGIGAPPGLSLVWASERAISIHENRKTPASGYYVNWKRWIPVMKAYEENKPAYFATPPVQLVFALNTTLKSMLRNKDCSLEKRFEEHKKISKYFKKEIQSWGLKQLVNEERYEANGMTTIMYPEGVKGSELLPKIAKSGIVVGGGLHKQVKDEYFRVGHMGETVVNDQIRGDINKLLRTIQECLN</sequence>
<evidence type="ECO:0000256" key="3">
    <source>
        <dbReference type="ARBA" id="ARBA00013049"/>
    </source>
</evidence>
<feature type="binding site" evidence="7">
    <location>
        <position position="354"/>
    </location>
    <ligand>
        <name>substrate</name>
    </ligand>
</feature>
<dbReference type="AlphaFoldDB" id="A0A4T0ND29"/>
<evidence type="ECO:0000256" key="10">
    <source>
        <dbReference type="RuleBase" id="RU004504"/>
    </source>
</evidence>
<dbReference type="InterPro" id="IPR020578">
    <property type="entry name" value="Aminotrans_V_PyrdxlP_BS"/>
</dbReference>
<dbReference type="InterPro" id="IPR015422">
    <property type="entry name" value="PyrdxlP-dep_Trfase_small"/>
</dbReference>
<dbReference type="SUPFAM" id="SSF53383">
    <property type="entry name" value="PLP-dependent transferases"/>
    <property type="match status" value="1"/>
</dbReference>
<keyword evidence="6 8" id="KW-0663">Pyridoxal phosphate</keyword>
<feature type="modified residue" description="N6-(pyridoxal phosphate)lysine" evidence="8">
    <location>
        <position position="199"/>
    </location>
</feature>
<evidence type="ECO:0000256" key="6">
    <source>
        <dbReference type="ARBA" id="ARBA00022898"/>
    </source>
</evidence>
<comment type="caution">
    <text evidence="12">The sequence shown here is derived from an EMBL/GenBank/DDBJ whole genome shotgun (WGS) entry which is preliminary data.</text>
</comment>
<accession>A0A4T0ND29</accession>
<dbReference type="InterPro" id="IPR015421">
    <property type="entry name" value="PyrdxlP-dep_Trfase_major"/>
</dbReference>
<evidence type="ECO:0000259" key="11">
    <source>
        <dbReference type="Pfam" id="PF00266"/>
    </source>
</evidence>
<evidence type="ECO:0000256" key="2">
    <source>
        <dbReference type="ARBA" id="ARBA00009236"/>
    </source>
</evidence>
<evidence type="ECO:0000256" key="4">
    <source>
        <dbReference type="ARBA" id="ARBA00022576"/>
    </source>
</evidence>
<dbReference type="GO" id="GO:0004760">
    <property type="term" value="F:L-serine-pyruvate transaminase activity"/>
    <property type="evidence" value="ECO:0007669"/>
    <property type="project" value="TreeGrafter"/>
</dbReference>
<evidence type="ECO:0000256" key="9">
    <source>
        <dbReference type="RuleBase" id="RU004075"/>
    </source>
</evidence>
<comment type="similarity">
    <text evidence="2 9">Belongs to the class-V pyridoxal-phosphate-dependent aminotransferase family.</text>
</comment>
<gene>
    <name evidence="12" type="ORF">E3Q22_00129</name>
</gene>
<name>A0A4T0ND29_9BASI</name>
<evidence type="ECO:0000256" key="7">
    <source>
        <dbReference type="PIRSR" id="PIRSR000524-1"/>
    </source>
</evidence>
<evidence type="ECO:0000313" key="12">
    <source>
        <dbReference type="EMBL" id="TIB82660.1"/>
    </source>
</evidence>
<evidence type="ECO:0000256" key="5">
    <source>
        <dbReference type="ARBA" id="ARBA00022679"/>
    </source>
</evidence>
<dbReference type="FunFam" id="3.40.640.10:FF:000027">
    <property type="entry name" value="Serine--pyruvate aminotransferase, mitochondrial"/>
    <property type="match status" value="1"/>
</dbReference>
<dbReference type="GO" id="GO:0005777">
    <property type="term" value="C:peroxisome"/>
    <property type="evidence" value="ECO:0007669"/>
    <property type="project" value="TreeGrafter"/>
</dbReference>
<dbReference type="OMA" id="YEWDTPA"/>